<protein>
    <recommendedName>
        <fullName evidence="5">Cytochrome c oxidase assembly factor 7</fullName>
    </recommendedName>
</protein>
<comment type="similarity">
    <text evidence="1">Belongs to the hcp beta-lactamase family.</text>
</comment>
<dbReference type="OrthoDB" id="272077at2759"/>
<evidence type="ECO:0000313" key="4">
    <source>
        <dbReference type="Proteomes" id="UP000494165"/>
    </source>
</evidence>
<sequence length="287" mass="32382">MREITLPNAMTDSRASFCTTSHSHLHPRQAVTASCNRGTEYTNTKYTTRPHKFVSTVSQTNWCYILAVEMAVDMKKEEDVKEFVEKLGIEYRFGCYSEKKADVCHLLGDYLEAIKKDESKARKVYETNCKDRDFGRSCHKSGTYAFKASDPNGALAFFEKACGLGVSESCLNAGLMHVNDKAKETAREKGLDYLSRGCNGDNSHACFYLSGMHLHERNMPEARKYSERACNLGNMYACANLSQMYRKGDGGEKSDEKAELYKKRALELQEQVKTQKGISFQEGIKPV</sequence>
<dbReference type="SUPFAM" id="SSF81901">
    <property type="entry name" value="HCP-like"/>
    <property type="match status" value="1"/>
</dbReference>
<evidence type="ECO:0000313" key="3">
    <source>
        <dbReference type="EMBL" id="CAB3367195.1"/>
    </source>
</evidence>
<dbReference type="Gene3D" id="1.25.40.10">
    <property type="entry name" value="Tetratricopeptide repeat domain"/>
    <property type="match status" value="1"/>
</dbReference>
<dbReference type="EMBL" id="CADEPI010000029">
    <property type="protein sequence ID" value="CAB3367195.1"/>
    <property type="molecule type" value="Genomic_DNA"/>
</dbReference>
<name>A0A8S1CDV3_9INSE</name>
<evidence type="ECO:0008006" key="5">
    <source>
        <dbReference type="Google" id="ProtNLM"/>
    </source>
</evidence>
<gene>
    <name evidence="3" type="ORF">CLODIP_2_CD04285</name>
</gene>
<dbReference type="InterPro" id="IPR040239">
    <property type="entry name" value="HcpB-like"/>
</dbReference>
<evidence type="ECO:0000256" key="2">
    <source>
        <dbReference type="ARBA" id="ARBA00022737"/>
    </source>
</evidence>
<dbReference type="GO" id="GO:0005758">
    <property type="term" value="C:mitochondrial intermembrane space"/>
    <property type="evidence" value="ECO:0007669"/>
    <property type="project" value="TreeGrafter"/>
</dbReference>
<reference evidence="3 4" key="1">
    <citation type="submission" date="2020-04" db="EMBL/GenBank/DDBJ databases">
        <authorList>
            <person name="Alioto T."/>
            <person name="Alioto T."/>
            <person name="Gomez Garrido J."/>
        </authorList>
    </citation>
    <scope>NUCLEOTIDE SEQUENCE [LARGE SCALE GENOMIC DNA]</scope>
</reference>
<dbReference type="Pfam" id="PF08238">
    <property type="entry name" value="Sel1"/>
    <property type="match status" value="4"/>
</dbReference>
<proteinExistence type="inferred from homology"/>
<dbReference type="AlphaFoldDB" id="A0A8S1CDV3"/>
<dbReference type="InterPro" id="IPR011990">
    <property type="entry name" value="TPR-like_helical_dom_sf"/>
</dbReference>
<comment type="caution">
    <text evidence="3">The sequence shown here is derived from an EMBL/GenBank/DDBJ whole genome shotgun (WGS) entry which is preliminary data.</text>
</comment>
<dbReference type="Proteomes" id="UP000494165">
    <property type="component" value="Unassembled WGS sequence"/>
</dbReference>
<dbReference type="PANTHER" id="PTHR13891">
    <property type="entry name" value="CYTOCHROME C OXIDASE ASSEMBLY FACTOR 7"/>
    <property type="match status" value="1"/>
</dbReference>
<evidence type="ECO:0000256" key="1">
    <source>
        <dbReference type="ARBA" id="ARBA00008486"/>
    </source>
</evidence>
<accession>A0A8S1CDV3</accession>
<dbReference type="SMART" id="SM00671">
    <property type="entry name" value="SEL1"/>
    <property type="match status" value="4"/>
</dbReference>
<organism evidence="3 4">
    <name type="scientific">Cloeon dipterum</name>
    <dbReference type="NCBI Taxonomy" id="197152"/>
    <lineage>
        <taxon>Eukaryota</taxon>
        <taxon>Metazoa</taxon>
        <taxon>Ecdysozoa</taxon>
        <taxon>Arthropoda</taxon>
        <taxon>Hexapoda</taxon>
        <taxon>Insecta</taxon>
        <taxon>Pterygota</taxon>
        <taxon>Palaeoptera</taxon>
        <taxon>Ephemeroptera</taxon>
        <taxon>Pisciforma</taxon>
        <taxon>Baetidae</taxon>
        <taxon>Cloeon</taxon>
    </lineage>
</organism>
<dbReference type="InterPro" id="IPR006597">
    <property type="entry name" value="Sel1-like"/>
</dbReference>
<keyword evidence="4" id="KW-1185">Reference proteome</keyword>
<dbReference type="PANTHER" id="PTHR13891:SF1">
    <property type="entry name" value="CYTOCHROME C OXIDASE ASSEMBLY FACTOR 7"/>
    <property type="match status" value="1"/>
</dbReference>
<keyword evidence="2" id="KW-0677">Repeat</keyword>